<proteinExistence type="inferred from homology"/>
<feature type="region of interest" description="Disordered" evidence="7">
    <location>
        <begin position="465"/>
        <end position="503"/>
    </location>
</feature>
<name>A0A0S4JDQ6_BODSA</name>
<evidence type="ECO:0000256" key="2">
    <source>
        <dbReference type="ARBA" id="ARBA00009446"/>
    </source>
</evidence>
<dbReference type="AlphaFoldDB" id="A0A0S4JDQ6"/>
<dbReference type="Gene3D" id="1.10.460.10">
    <property type="entry name" value="Topoisomerase I, domain 2"/>
    <property type="match status" value="1"/>
</dbReference>
<accession>A0A0S4JDQ6</accession>
<evidence type="ECO:0000256" key="3">
    <source>
        <dbReference type="ARBA" id="ARBA00012891"/>
    </source>
</evidence>
<reference evidence="11" key="1">
    <citation type="submission" date="2015-09" db="EMBL/GenBank/DDBJ databases">
        <authorList>
            <consortium name="Pathogen Informatics"/>
        </authorList>
    </citation>
    <scope>NUCLEOTIDE SEQUENCE [LARGE SCALE GENOMIC DNA]</scope>
    <source>
        <strain evidence="11">Lake Konstanz</strain>
    </source>
</reference>
<protein>
    <recommendedName>
        <fullName evidence="3">DNA topoisomerase</fullName>
        <ecNumber evidence="3">5.6.2.1</ecNumber>
    </recommendedName>
</protein>
<comment type="similarity">
    <text evidence="2">Belongs to the type IA topoisomerase family.</text>
</comment>
<dbReference type="OMA" id="GRVQTPC"/>
<dbReference type="GO" id="GO:0003677">
    <property type="term" value="F:DNA binding"/>
    <property type="evidence" value="ECO:0007669"/>
    <property type="project" value="UniProtKB-KW"/>
</dbReference>
<dbReference type="OrthoDB" id="430051at2759"/>
<dbReference type="InterPro" id="IPR003601">
    <property type="entry name" value="Topo_IA_2"/>
</dbReference>
<sequence>MLRRSIISQHKLIIVESPNKVAKISSILNRASAAGGVKDWSFGKASLKSVGGADERVLVMPTVGHFLEMRTLRFATLPLPTPPAIPVVAPAAVADAATTATEEAVPVKGKGKGKGKKAKEANDVDKPQADASLAPLVDVTIFSDNLPLRRVTSEWGPQLGKDTASLLINTVQENNSKLTEIILASDPDREGELIASHAHRTLLEKLPKLSVPFSRAYIHSITEEGIVKAMEERKLHFVDQGLATAAETRHAMDRIFGFLGSSLVRHLNSNFKSIGRVQTPALIAVMEREQRIDAYMQSHRASFSIQATCSFLDAKGEAPIDRTVTLTEIKAGSEAAAVKAVPPISETDAEIQEAVEAHGATVKSTYLAALKLDSISKMKSSAPVVTQLSSAPPLPFSMASLISKANKNLRLSSEDVAKGLQELFQLGLVTYPRTDSHRIDPSVTPIIQKTIEKAFGAAYVRNDNATATPDADKTKKKPSKAKKVAPEGNAEDAHEAIRPTDIARTPEQLSSVVTVSQKNLYELIHATTLAAFMTPLTQEKVSTTVEFQTGSGAVLAMKLEAKRVTHQGYDAAFSVVSQAATTNDDTSSSASEDTSTVSDSLFDAVSTLHKRLAKAKVTVTKAQVLKSKPSPPPQLTEGSLIDYLKDRGVGRPSTYPSIMKTLLARGYVIVNQKGKLETTQTGRDLAATTQRVFPALVDIGFTAEFESKLDRIARALSEKDSHDSADLVLSAFLAELLRLVKTSAETRRRQILERSVTARIRHGHPDWNPEQVQAAVHQSIMDSKTVFSDLFALTKSATEFNQLQKALDGFLRREFPNYS</sequence>
<dbReference type="Gene3D" id="1.10.290.10">
    <property type="entry name" value="Topoisomerase I, domain 4"/>
    <property type="match status" value="1"/>
</dbReference>
<dbReference type="GO" id="GO:0003917">
    <property type="term" value="F:DNA topoisomerase type I (single strand cut, ATP-independent) activity"/>
    <property type="evidence" value="ECO:0007669"/>
    <property type="project" value="UniProtKB-EC"/>
</dbReference>
<evidence type="ECO:0000256" key="6">
    <source>
        <dbReference type="ARBA" id="ARBA00023235"/>
    </source>
</evidence>
<dbReference type="InterPro" id="IPR013826">
    <property type="entry name" value="Topo_IA_cen_sub3"/>
</dbReference>
<dbReference type="SMART" id="SM00436">
    <property type="entry name" value="TOP1Bc"/>
    <property type="match status" value="1"/>
</dbReference>
<keyword evidence="5" id="KW-0238">DNA-binding</keyword>
<comment type="catalytic activity">
    <reaction evidence="1">
        <text>ATP-independent breakage of single-stranded DNA, followed by passage and rejoining.</text>
        <dbReference type="EC" id="5.6.2.1"/>
    </reaction>
</comment>
<dbReference type="PROSITE" id="PS52039">
    <property type="entry name" value="TOPO_IA_2"/>
    <property type="match status" value="1"/>
</dbReference>
<dbReference type="CDD" id="cd01028">
    <property type="entry name" value="TOPRIM_TopoIA"/>
    <property type="match status" value="1"/>
</dbReference>
<feature type="domain" description="Toprim" evidence="8">
    <location>
        <begin position="10"/>
        <end position="217"/>
    </location>
</feature>
<dbReference type="InterPro" id="IPR013825">
    <property type="entry name" value="Topo_IA_cen_sub2"/>
</dbReference>
<dbReference type="PANTHER" id="PTHR42785">
    <property type="entry name" value="DNA TOPOISOMERASE, TYPE IA, CORE"/>
    <property type="match status" value="1"/>
</dbReference>
<organism evidence="10 11">
    <name type="scientific">Bodo saltans</name>
    <name type="common">Flagellated protozoan</name>
    <dbReference type="NCBI Taxonomy" id="75058"/>
    <lineage>
        <taxon>Eukaryota</taxon>
        <taxon>Discoba</taxon>
        <taxon>Euglenozoa</taxon>
        <taxon>Kinetoplastea</taxon>
        <taxon>Metakinetoplastina</taxon>
        <taxon>Eubodonida</taxon>
        <taxon>Bodonidae</taxon>
        <taxon>Bodo</taxon>
    </lineage>
</organism>
<dbReference type="Pfam" id="PF01751">
    <property type="entry name" value="Toprim"/>
    <property type="match status" value="1"/>
</dbReference>
<keyword evidence="4" id="KW-0799">Topoisomerase</keyword>
<dbReference type="SMART" id="SM00437">
    <property type="entry name" value="TOP1Ac"/>
    <property type="match status" value="1"/>
</dbReference>
<keyword evidence="11" id="KW-1185">Reference proteome</keyword>
<dbReference type="InterPro" id="IPR013497">
    <property type="entry name" value="Topo_IA_cen"/>
</dbReference>
<evidence type="ECO:0000256" key="1">
    <source>
        <dbReference type="ARBA" id="ARBA00000213"/>
    </source>
</evidence>
<dbReference type="PRINTS" id="PR00417">
    <property type="entry name" value="PRTPISMRASEI"/>
</dbReference>
<dbReference type="PANTHER" id="PTHR42785:SF1">
    <property type="entry name" value="DNA TOPOISOMERASE"/>
    <property type="match status" value="1"/>
</dbReference>
<gene>
    <name evidence="10" type="ORF">BSAL_93375</name>
</gene>
<dbReference type="SUPFAM" id="SSF56712">
    <property type="entry name" value="Prokaryotic type I DNA topoisomerase"/>
    <property type="match status" value="1"/>
</dbReference>
<dbReference type="PROSITE" id="PS50880">
    <property type="entry name" value="TOPRIM"/>
    <property type="match status" value="1"/>
</dbReference>
<dbReference type="EMBL" id="CYKH01001313">
    <property type="protein sequence ID" value="CUG86485.1"/>
    <property type="molecule type" value="Genomic_DNA"/>
</dbReference>
<dbReference type="InterPro" id="IPR000380">
    <property type="entry name" value="Topo_IA"/>
</dbReference>
<feature type="domain" description="Topo IA-type catalytic" evidence="9">
    <location>
        <begin position="239"/>
        <end position="734"/>
    </location>
</feature>
<keyword evidence="6 10" id="KW-0413">Isomerase</keyword>
<dbReference type="Pfam" id="PF01131">
    <property type="entry name" value="Topoisom_bac"/>
    <property type="match status" value="1"/>
</dbReference>
<evidence type="ECO:0000256" key="7">
    <source>
        <dbReference type="SAM" id="MobiDB-lite"/>
    </source>
</evidence>
<evidence type="ECO:0000256" key="4">
    <source>
        <dbReference type="ARBA" id="ARBA00023029"/>
    </source>
</evidence>
<feature type="compositionally biased region" description="Basic residues" evidence="7">
    <location>
        <begin position="474"/>
        <end position="483"/>
    </location>
</feature>
<evidence type="ECO:0000313" key="10">
    <source>
        <dbReference type="EMBL" id="CUG86485.1"/>
    </source>
</evidence>
<dbReference type="InterPro" id="IPR003602">
    <property type="entry name" value="Topo_IA_DNA-bd_dom"/>
</dbReference>
<evidence type="ECO:0000259" key="9">
    <source>
        <dbReference type="PROSITE" id="PS52039"/>
    </source>
</evidence>
<dbReference type="VEuPathDB" id="TriTrypDB:BSAL_93375"/>
<dbReference type="Gene3D" id="3.40.50.140">
    <property type="match status" value="1"/>
</dbReference>
<dbReference type="InterPro" id="IPR006171">
    <property type="entry name" value="TOPRIM_dom"/>
</dbReference>
<dbReference type="InterPro" id="IPR023405">
    <property type="entry name" value="Topo_IA_core_domain"/>
</dbReference>
<feature type="region of interest" description="Disordered" evidence="7">
    <location>
        <begin position="100"/>
        <end position="126"/>
    </location>
</feature>
<dbReference type="SMART" id="SM00493">
    <property type="entry name" value="TOPRIM"/>
    <property type="match status" value="1"/>
</dbReference>
<dbReference type="Proteomes" id="UP000051952">
    <property type="component" value="Unassembled WGS sequence"/>
</dbReference>
<dbReference type="Gene3D" id="2.70.20.10">
    <property type="entry name" value="Topoisomerase I, domain 3"/>
    <property type="match status" value="1"/>
</dbReference>
<evidence type="ECO:0000256" key="5">
    <source>
        <dbReference type="ARBA" id="ARBA00023125"/>
    </source>
</evidence>
<dbReference type="GO" id="GO:0006265">
    <property type="term" value="P:DNA topological change"/>
    <property type="evidence" value="ECO:0007669"/>
    <property type="project" value="InterPro"/>
</dbReference>
<evidence type="ECO:0000259" key="8">
    <source>
        <dbReference type="PROSITE" id="PS50880"/>
    </source>
</evidence>
<evidence type="ECO:0000313" key="11">
    <source>
        <dbReference type="Proteomes" id="UP000051952"/>
    </source>
</evidence>
<dbReference type="InterPro" id="IPR013824">
    <property type="entry name" value="Topo_IA_cen_sub1"/>
</dbReference>
<dbReference type="EC" id="5.6.2.1" evidence="3"/>